<dbReference type="GO" id="GO:0005524">
    <property type="term" value="F:ATP binding"/>
    <property type="evidence" value="ECO:0007669"/>
    <property type="project" value="InterPro"/>
</dbReference>
<feature type="domain" description="PX" evidence="12">
    <location>
        <begin position="531"/>
        <end position="641"/>
    </location>
</feature>
<dbReference type="InterPro" id="IPR012999">
    <property type="entry name" value="Pyr_OxRdtase_I_AS"/>
</dbReference>
<evidence type="ECO:0000259" key="11">
    <source>
        <dbReference type="PROSITE" id="PS50011"/>
    </source>
</evidence>
<comment type="similarity">
    <text evidence="1 10">Belongs to the class-I pyridine nucleotide-disulfide oxidoreductase family.</text>
</comment>
<evidence type="ECO:0000256" key="10">
    <source>
        <dbReference type="RuleBase" id="RU003692"/>
    </source>
</evidence>
<dbReference type="EC" id="1.8.1.4" evidence="2 10"/>
<dbReference type="GO" id="GO:0050660">
    <property type="term" value="F:flavin adenine dinucleotide binding"/>
    <property type="evidence" value="ECO:0007669"/>
    <property type="project" value="InterPro"/>
</dbReference>
<dbReference type="InterPro" id="IPR006258">
    <property type="entry name" value="Lipoamide_DH"/>
</dbReference>
<dbReference type="PANTHER" id="PTHR22912">
    <property type="entry name" value="DISULFIDE OXIDOREDUCTASE"/>
    <property type="match status" value="1"/>
</dbReference>
<comment type="catalytic activity">
    <reaction evidence="9 10">
        <text>N(6)-[(R)-dihydrolipoyl]-L-lysyl-[protein] + NAD(+) = N(6)-[(R)-lipoyl]-L-lysyl-[protein] + NADH + H(+)</text>
        <dbReference type="Rhea" id="RHEA:15045"/>
        <dbReference type="Rhea" id="RHEA-COMP:10474"/>
        <dbReference type="Rhea" id="RHEA-COMP:10475"/>
        <dbReference type="ChEBI" id="CHEBI:15378"/>
        <dbReference type="ChEBI" id="CHEBI:57540"/>
        <dbReference type="ChEBI" id="CHEBI:57945"/>
        <dbReference type="ChEBI" id="CHEBI:83099"/>
        <dbReference type="ChEBI" id="CHEBI:83100"/>
        <dbReference type="EC" id="1.8.1.4"/>
    </reaction>
</comment>
<dbReference type="Gene3D" id="3.50.50.60">
    <property type="entry name" value="FAD/NAD(P)-binding domain"/>
    <property type="match status" value="2"/>
</dbReference>
<evidence type="ECO:0000256" key="8">
    <source>
        <dbReference type="ARBA" id="ARBA00023284"/>
    </source>
</evidence>
<dbReference type="AlphaFoldDB" id="A0A7R9A9F8"/>
<keyword evidence="4 10" id="KW-0274">FAD</keyword>
<keyword evidence="3 10" id="KW-0285">Flavoprotein</keyword>
<reference evidence="13" key="1">
    <citation type="submission" date="2020-11" db="EMBL/GenBank/DDBJ databases">
        <authorList>
            <person name="Tran Van P."/>
        </authorList>
    </citation>
    <scope>NUCLEOTIDE SEQUENCE</scope>
</reference>
<dbReference type="PROSITE" id="PS50011">
    <property type="entry name" value="PROTEIN_KINASE_DOM"/>
    <property type="match status" value="1"/>
</dbReference>
<dbReference type="SMART" id="SM00220">
    <property type="entry name" value="S_TKc"/>
    <property type="match status" value="1"/>
</dbReference>
<dbReference type="NCBIfam" id="TIGR01350">
    <property type="entry name" value="lipoamide_DH"/>
    <property type="match status" value="1"/>
</dbReference>
<dbReference type="Gene3D" id="1.10.510.10">
    <property type="entry name" value="Transferase(Phosphotransferase) domain 1"/>
    <property type="match status" value="1"/>
</dbReference>
<organism evidence="13">
    <name type="scientific">Darwinula stevensoni</name>
    <dbReference type="NCBI Taxonomy" id="69355"/>
    <lineage>
        <taxon>Eukaryota</taxon>
        <taxon>Metazoa</taxon>
        <taxon>Ecdysozoa</taxon>
        <taxon>Arthropoda</taxon>
        <taxon>Crustacea</taxon>
        <taxon>Oligostraca</taxon>
        <taxon>Ostracoda</taxon>
        <taxon>Podocopa</taxon>
        <taxon>Podocopida</taxon>
        <taxon>Darwinulocopina</taxon>
        <taxon>Darwinuloidea</taxon>
        <taxon>Darwinulidae</taxon>
        <taxon>Darwinula</taxon>
    </lineage>
</organism>
<dbReference type="GO" id="GO:0005739">
    <property type="term" value="C:mitochondrion"/>
    <property type="evidence" value="ECO:0007669"/>
    <property type="project" value="TreeGrafter"/>
</dbReference>
<dbReference type="OrthoDB" id="361797at2759"/>
<dbReference type="FunFam" id="3.50.50.60:FF:000001">
    <property type="entry name" value="Dihydrolipoyl dehydrogenase, mitochondrial"/>
    <property type="match status" value="1"/>
</dbReference>
<dbReference type="Pfam" id="PF07992">
    <property type="entry name" value="Pyr_redox_2"/>
    <property type="match status" value="1"/>
</dbReference>
<keyword evidence="6 10" id="KW-0520">NAD</keyword>
<evidence type="ECO:0000313" key="14">
    <source>
        <dbReference type="Proteomes" id="UP000677054"/>
    </source>
</evidence>
<evidence type="ECO:0000256" key="1">
    <source>
        <dbReference type="ARBA" id="ARBA00007532"/>
    </source>
</evidence>
<dbReference type="InterPro" id="IPR016156">
    <property type="entry name" value="FAD/NAD-linked_Rdtase_dimer_sf"/>
</dbReference>
<dbReference type="InterPro" id="IPR001683">
    <property type="entry name" value="PX_dom"/>
</dbReference>
<dbReference type="PROSITE" id="PS00076">
    <property type="entry name" value="PYRIDINE_REDOX_1"/>
    <property type="match status" value="1"/>
</dbReference>
<dbReference type="PRINTS" id="PR00368">
    <property type="entry name" value="FADPNR"/>
</dbReference>
<dbReference type="PROSITE" id="PS50195">
    <property type="entry name" value="PX"/>
    <property type="match status" value="1"/>
</dbReference>
<dbReference type="Gene3D" id="3.30.390.30">
    <property type="match status" value="1"/>
</dbReference>
<dbReference type="GO" id="GO:0006103">
    <property type="term" value="P:2-oxoglutarate metabolic process"/>
    <property type="evidence" value="ECO:0007669"/>
    <property type="project" value="TreeGrafter"/>
</dbReference>
<protein>
    <recommendedName>
        <fullName evidence="2 10">Dihydrolipoyl dehydrogenase</fullName>
        <ecNumber evidence="2 10">1.8.1.4</ecNumber>
    </recommendedName>
</protein>
<feature type="domain" description="Protein kinase" evidence="11">
    <location>
        <begin position="664"/>
        <end position="912"/>
    </location>
</feature>
<evidence type="ECO:0000256" key="4">
    <source>
        <dbReference type="ARBA" id="ARBA00022827"/>
    </source>
</evidence>
<dbReference type="SUPFAM" id="SSF64268">
    <property type="entry name" value="PX domain"/>
    <property type="match status" value="1"/>
</dbReference>
<dbReference type="PANTHER" id="PTHR22912:SF151">
    <property type="entry name" value="DIHYDROLIPOYL DEHYDROGENASE, MITOCHONDRIAL"/>
    <property type="match status" value="1"/>
</dbReference>
<evidence type="ECO:0000259" key="12">
    <source>
        <dbReference type="PROSITE" id="PS50195"/>
    </source>
</evidence>
<dbReference type="InterPro" id="IPR004099">
    <property type="entry name" value="Pyr_nucl-diS_OxRdtase_dimer"/>
</dbReference>
<accession>A0A7R9A9F8</accession>
<dbReference type="InterPro" id="IPR000719">
    <property type="entry name" value="Prot_kinase_dom"/>
</dbReference>
<dbReference type="GO" id="GO:0045252">
    <property type="term" value="C:oxoglutarate dehydrogenase complex"/>
    <property type="evidence" value="ECO:0007669"/>
    <property type="project" value="TreeGrafter"/>
</dbReference>
<dbReference type="InterPro" id="IPR036871">
    <property type="entry name" value="PX_dom_sf"/>
</dbReference>
<dbReference type="Pfam" id="PF02852">
    <property type="entry name" value="Pyr_redox_dim"/>
    <property type="match status" value="1"/>
</dbReference>
<dbReference type="Pfam" id="PF00787">
    <property type="entry name" value="PX"/>
    <property type="match status" value="1"/>
</dbReference>
<dbReference type="GO" id="GO:0035091">
    <property type="term" value="F:phosphatidylinositol binding"/>
    <property type="evidence" value="ECO:0007669"/>
    <property type="project" value="InterPro"/>
</dbReference>
<dbReference type="EMBL" id="CAJPEV010002570">
    <property type="protein sequence ID" value="CAG0897351.1"/>
    <property type="molecule type" value="Genomic_DNA"/>
</dbReference>
<sequence length="991" mass="109296">MDFRFASFLVRSPTDLRRMRFRGFLGGAAKACHGHQLHERLPAAVWLQSRHLSSGTQADIVVIGSGPGGYVAAIKAAQLGMNTVCVEKDDTLGGTCLNVGCIPSKALLYNSHMYHAAHGSDFKMRGIEFDGLRLNLEKMMEQKSGAVKSLTGGIAHLFNQNKVTHIQGHGKITGTNEVTVLKRDGSSEVVKTKNILIATGSEVMPFRGIEINETDVVSSTGALSLKAVPEKMVVIGAGVIGVELGSVWSRLGADTVAVEFLGHIGGQGIDMEISKNFQRILQKQGLKFKLQTKVIGAEKSDGKIKVHTEAVKDPGKTEMLECDVLLVCIGRRPYTYNLGLEEMGIERDEKGRIPVNSRFQTVISNIYAIGDCIHGPMLAHKAEDEGIICVEGITGGSVHMDYNCVPNVIYTSPEVAWIGKTEEDLKGEGIEYNVGKFPFMANSRAKTNAMTDGMVKILGDKHTDRLLGAHIIGPGAGEMINEAALAMEYGAACEDIARVCHAHPAGSNCSPPLSTMDLSTARAGREVDVFMEDGHPDPSRKLCVCIGPCHLEYMIRVEQCPGDTWTVTRRYRDFLRLRQSLNVSNVPLILPPKKLIGNLDQDFLLERQKALQDFLDEILGHPWLSLSFEVKHFLDPQRYSSSIQEVCIAHVATLIRNEPNLVIGESVPNLGWRSGRTHFFVTKKDRPGQKFLLSWVQHGPDRIPQGRDLSDLVSMIRDLQHPWIQSVTHADASDQGFLVVRPWCEGGTLRDRICGVHPKMHFLKKYAKAKESHPLPEADIRTLGRQILEALQFLRQRGIPYGHLHSGNVMIEGEVARLSDVENGPLGLSSFYRSYALAHKRIDSLEALDAYAFGHLLYEMAFGSSLLPHITCDTFPPCSPVIKSTLERLLTTEAVKKRGMPSLGDLLSLPLFRDLTFSVISVPRLKLPKSLAARLLQCQDSQEKRLCADGKAVRQQKKRNHLMQPVICIMNPVLQSQVSEVLPSFHTNGNN</sequence>
<dbReference type="Proteomes" id="UP000677054">
    <property type="component" value="Unassembled WGS sequence"/>
</dbReference>
<evidence type="ECO:0000256" key="2">
    <source>
        <dbReference type="ARBA" id="ARBA00012608"/>
    </source>
</evidence>
<dbReference type="PRINTS" id="PR00411">
    <property type="entry name" value="PNDRDTASEI"/>
</dbReference>
<dbReference type="InterPro" id="IPR036188">
    <property type="entry name" value="FAD/NAD-bd_sf"/>
</dbReference>
<name>A0A7R9A9F8_9CRUS</name>
<dbReference type="InterPro" id="IPR011009">
    <property type="entry name" value="Kinase-like_dom_sf"/>
</dbReference>
<dbReference type="SMART" id="SM00312">
    <property type="entry name" value="PX"/>
    <property type="match status" value="1"/>
</dbReference>
<dbReference type="InterPro" id="IPR023753">
    <property type="entry name" value="FAD/NAD-binding_dom"/>
</dbReference>
<keyword evidence="8 10" id="KW-0676">Redox-active center</keyword>
<dbReference type="SUPFAM" id="SSF55424">
    <property type="entry name" value="FAD/NAD-linked reductases, dimerisation (C-terminal) domain"/>
    <property type="match status" value="1"/>
</dbReference>
<dbReference type="InterPro" id="IPR050151">
    <property type="entry name" value="Class-I_Pyr_Nuc-Dis_Oxidored"/>
</dbReference>
<evidence type="ECO:0000256" key="9">
    <source>
        <dbReference type="ARBA" id="ARBA00049187"/>
    </source>
</evidence>
<dbReference type="SUPFAM" id="SSF51905">
    <property type="entry name" value="FAD/NAD(P)-binding domain"/>
    <property type="match status" value="1"/>
</dbReference>
<proteinExistence type="inferred from homology"/>
<dbReference type="Gene3D" id="3.30.1520.10">
    <property type="entry name" value="Phox-like domain"/>
    <property type="match status" value="1"/>
</dbReference>
<keyword evidence="5 10" id="KW-0560">Oxidoreductase</keyword>
<keyword evidence="14" id="KW-1185">Reference proteome</keyword>
<evidence type="ECO:0000256" key="6">
    <source>
        <dbReference type="ARBA" id="ARBA00023027"/>
    </source>
</evidence>
<evidence type="ECO:0000256" key="5">
    <source>
        <dbReference type="ARBA" id="ARBA00023002"/>
    </source>
</evidence>
<comment type="cofactor">
    <cofactor evidence="10">
        <name>FAD</name>
        <dbReference type="ChEBI" id="CHEBI:57692"/>
    </cofactor>
    <text evidence="10">Binds 1 FAD per subunit.</text>
</comment>
<keyword evidence="7" id="KW-1015">Disulfide bond</keyword>
<evidence type="ECO:0000256" key="3">
    <source>
        <dbReference type="ARBA" id="ARBA00022630"/>
    </source>
</evidence>
<comment type="miscellaneous">
    <text evidence="10">The active site is a redox-active disulfide bond.</text>
</comment>
<dbReference type="GO" id="GO:0004672">
    <property type="term" value="F:protein kinase activity"/>
    <property type="evidence" value="ECO:0007669"/>
    <property type="project" value="InterPro"/>
</dbReference>
<gene>
    <name evidence="13" type="ORF">DSTB1V02_LOCUS9730</name>
</gene>
<evidence type="ECO:0000313" key="13">
    <source>
        <dbReference type="EMBL" id="CAD7249945.1"/>
    </source>
</evidence>
<evidence type="ECO:0000256" key="7">
    <source>
        <dbReference type="ARBA" id="ARBA00023157"/>
    </source>
</evidence>
<dbReference type="GO" id="GO:0004148">
    <property type="term" value="F:dihydrolipoyl dehydrogenase (NADH) activity"/>
    <property type="evidence" value="ECO:0007669"/>
    <property type="project" value="UniProtKB-EC"/>
</dbReference>
<dbReference type="EMBL" id="LR902087">
    <property type="protein sequence ID" value="CAD7249945.1"/>
    <property type="molecule type" value="Genomic_DNA"/>
</dbReference>
<dbReference type="FunFam" id="3.30.390.30:FF:000001">
    <property type="entry name" value="Dihydrolipoyl dehydrogenase"/>
    <property type="match status" value="1"/>
</dbReference>
<dbReference type="SUPFAM" id="SSF56112">
    <property type="entry name" value="Protein kinase-like (PK-like)"/>
    <property type="match status" value="1"/>
</dbReference>